<dbReference type="EMBL" id="AP024355">
    <property type="protein sequence ID" value="BCR03577.1"/>
    <property type="molecule type" value="Genomic_DNA"/>
</dbReference>
<dbReference type="Pfam" id="PF00420">
    <property type="entry name" value="Oxidored_q2"/>
    <property type="match status" value="1"/>
</dbReference>
<gene>
    <name evidence="8" type="ORF">DESUT3_06460</name>
</gene>
<evidence type="ECO:0000256" key="3">
    <source>
        <dbReference type="ARBA" id="ARBA00022475"/>
    </source>
</evidence>
<evidence type="ECO:0000256" key="5">
    <source>
        <dbReference type="ARBA" id="ARBA00022989"/>
    </source>
</evidence>
<name>A0ABN6DV00_9BACT</name>
<keyword evidence="6 7" id="KW-0472">Membrane</keyword>
<dbReference type="PANTHER" id="PTHR34583">
    <property type="entry name" value="ANTIPORTER SUBUNIT MNHC2-RELATED"/>
    <property type="match status" value="1"/>
</dbReference>
<evidence type="ECO:0008006" key="10">
    <source>
        <dbReference type="Google" id="ProtNLM"/>
    </source>
</evidence>
<feature type="transmembrane region" description="Helical" evidence="7">
    <location>
        <begin position="32"/>
        <end position="51"/>
    </location>
</feature>
<reference evidence="8 9" key="2">
    <citation type="journal article" date="2021" name="Int. J. Syst. Evol. Microbiol.">
        <title>Isolation and Polyphasic Characterization of Desulfuromonas versatilis sp. Nov., an Electrogenic Bacteria Capable of Versatile Metabolism Isolated from a Graphene Oxide-Reducing Enrichment Culture.</title>
        <authorList>
            <person name="Xie L."/>
            <person name="Yoshida N."/>
            <person name="Ishii S."/>
            <person name="Meng L."/>
        </authorList>
    </citation>
    <scope>NUCLEOTIDE SEQUENCE [LARGE SCALE GENOMIC DNA]</scope>
    <source>
        <strain evidence="8 9">NIT-T3</strain>
    </source>
</reference>
<comment type="subcellular location">
    <subcellularLocation>
        <location evidence="1">Cell membrane</location>
        <topology evidence="1">Multi-pass membrane protein</topology>
    </subcellularLocation>
</comment>
<evidence type="ECO:0000313" key="8">
    <source>
        <dbReference type="EMBL" id="BCR03577.1"/>
    </source>
</evidence>
<proteinExistence type="inferred from homology"/>
<keyword evidence="3" id="KW-1003">Cell membrane</keyword>
<evidence type="ECO:0000256" key="4">
    <source>
        <dbReference type="ARBA" id="ARBA00022692"/>
    </source>
</evidence>
<evidence type="ECO:0000256" key="1">
    <source>
        <dbReference type="ARBA" id="ARBA00004651"/>
    </source>
</evidence>
<dbReference type="RefSeq" id="WP_221251046.1">
    <property type="nucleotide sequence ID" value="NZ_AP024355.1"/>
</dbReference>
<protein>
    <recommendedName>
        <fullName evidence="10">Na+/H+ antiporter subunit C</fullName>
    </recommendedName>
</protein>
<dbReference type="Proteomes" id="UP001319827">
    <property type="component" value="Chromosome"/>
</dbReference>
<evidence type="ECO:0000256" key="2">
    <source>
        <dbReference type="ARBA" id="ARBA00010388"/>
    </source>
</evidence>
<evidence type="ECO:0000256" key="7">
    <source>
        <dbReference type="SAM" id="Phobius"/>
    </source>
</evidence>
<feature type="transmembrane region" description="Helical" evidence="7">
    <location>
        <begin position="6"/>
        <end position="23"/>
    </location>
</feature>
<accession>A0ABN6DV00</accession>
<evidence type="ECO:0000256" key="6">
    <source>
        <dbReference type="ARBA" id="ARBA00023136"/>
    </source>
</evidence>
<dbReference type="PANTHER" id="PTHR34583:SF2">
    <property type="entry name" value="ANTIPORTER SUBUNIT MNHC2-RELATED"/>
    <property type="match status" value="1"/>
</dbReference>
<dbReference type="InterPro" id="IPR050601">
    <property type="entry name" value="CPA3_antiporter_subunitC"/>
</dbReference>
<dbReference type="Gene3D" id="1.10.287.3510">
    <property type="match status" value="1"/>
</dbReference>
<evidence type="ECO:0000313" key="9">
    <source>
        <dbReference type="Proteomes" id="UP001319827"/>
    </source>
</evidence>
<organism evidence="8 9">
    <name type="scientific">Desulfuromonas versatilis</name>
    <dbReference type="NCBI Taxonomy" id="2802975"/>
    <lineage>
        <taxon>Bacteria</taxon>
        <taxon>Pseudomonadati</taxon>
        <taxon>Thermodesulfobacteriota</taxon>
        <taxon>Desulfuromonadia</taxon>
        <taxon>Desulfuromonadales</taxon>
        <taxon>Desulfuromonadaceae</taxon>
        <taxon>Desulfuromonas</taxon>
    </lineage>
</organism>
<keyword evidence="5 7" id="KW-1133">Transmembrane helix</keyword>
<keyword evidence="9" id="KW-1185">Reference proteome</keyword>
<comment type="similarity">
    <text evidence="2">Belongs to the CPA3 antiporters (TC 2.A.63) subunit C family.</text>
</comment>
<keyword evidence="4 7" id="KW-0812">Transmembrane</keyword>
<sequence length="106" mass="11016">MSTATFYALVGTGLIALGLHALFRHAHLLRKILALNVLGSGIFMIFIALAYRGGEGGPDPVPHAMVLTGIVVAVSATGLALALAARFQAETGRTSLEEDARQGENS</sequence>
<dbReference type="InterPro" id="IPR039428">
    <property type="entry name" value="NUOK/Mnh_C1-like"/>
</dbReference>
<feature type="transmembrane region" description="Helical" evidence="7">
    <location>
        <begin position="63"/>
        <end position="85"/>
    </location>
</feature>
<reference evidence="8 9" key="1">
    <citation type="journal article" date="2016" name="C (Basel)">
        <title>Selective Growth of and Electricity Production by Marine Exoelectrogenic Bacteria in Self-Aggregated Hydrogel of Microbially Reduced Graphene Oxide.</title>
        <authorList>
            <person name="Yoshida N."/>
            <person name="Goto Y."/>
            <person name="Miyata Y."/>
        </authorList>
    </citation>
    <scope>NUCLEOTIDE SEQUENCE [LARGE SCALE GENOMIC DNA]</scope>
    <source>
        <strain evidence="8 9">NIT-T3</strain>
    </source>
</reference>